<dbReference type="InterPro" id="IPR011032">
    <property type="entry name" value="GroES-like_sf"/>
</dbReference>
<sequence>MRAVQITEFGGPEVVAVRDVPEPRPGAGQVLIDVARCGVNFADTLLRENAYLASATLPVIPGIEVVGRTADGRRLAAMIPNGGYAEKAVIAEDAAFPVPDGVDDVAAVALLAQGLTAWWLVDHTTRVRPGDSVVVHAAAGGVGSLAVQLAKLRGAGRVIATASTPEKREFALSLGADAAVDPATEDLTGALCAANGGEPVDVVLEMTGGRVTDQSIAALAPFGRLAFYGMAGRIEPERVSPRELQRRSITVSGFWLMNALTRAETLVKAYTEMSAQVTAGELRVVHGGDHPMSEVRRAHDDLSGRRTIGKLVLDPHR</sequence>
<evidence type="ECO:0000256" key="1">
    <source>
        <dbReference type="ARBA" id="ARBA00022857"/>
    </source>
</evidence>
<dbReference type="GO" id="GO:0070402">
    <property type="term" value="F:NADPH binding"/>
    <property type="evidence" value="ECO:0007669"/>
    <property type="project" value="TreeGrafter"/>
</dbReference>
<proteinExistence type="predicted"/>
<dbReference type="SMART" id="SM00829">
    <property type="entry name" value="PKS_ER"/>
    <property type="match status" value="1"/>
</dbReference>
<keyword evidence="5" id="KW-1185">Reference proteome</keyword>
<dbReference type="GO" id="GO:0005829">
    <property type="term" value="C:cytosol"/>
    <property type="evidence" value="ECO:0007669"/>
    <property type="project" value="TreeGrafter"/>
</dbReference>
<dbReference type="Pfam" id="PF08240">
    <property type="entry name" value="ADH_N"/>
    <property type="match status" value="1"/>
</dbReference>
<dbReference type="Gene3D" id="3.40.50.720">
    <property type="entry name" value="NAD(P)-binding Rossmann-like Domain"/>
    <property type="match status" value="1"/>
</dbReference>
<evidence type="ECO:0000259" key="3">
    <source>
        <dbReference type="SMART" id="SM00829"/>
    </source>
</evidence>
<evidence type="ECO:0000313" key="4">
    <source>
        <dbReference type="EMBL" id="GII30454.1"/>
    </source>
</evidence>
<dbReference type="GO" id="GO:0035925">
    <property type="term" value="F:mRNA 3'-UTR AU-rich region binding"/>
    <property type="evidence" value="ECO:0007669"/>
    <property type="project" value="TreeGrafter"/>
</dbReference>
<dbReference type="RefSeq" id="WP_203954413.1">
    <property type="nucleotide sequence ID" value="NZ_BOOO01000019.1"/>
</dbReference>
<feature type="domain" description="Enoyl reductase (ER)" evidence="3">
    <location>
        <begin position="10"/>
        <end position="313"/>
    </location>
</feature>
<dbReference type="InterPro" id="IPR036291">
    <property type="entry name" value="NAD(P)-bd_dom_sf"/>
</dbReference>
<dbReference type="Pfam" id="PF00107">
    <property type="entry name" value="ADH_zinc_N"/>
    <property type="match status" value="1"/>
</dbReference>
<dbReference type="SUPFAM" id="SSF51735">
    <property type="entry name" value="NAD(P)-binding Rossmann-fold domains"/>
    <property type="match status" value="1"/>
</dbReference>
<dbReference type="AlphaFoldDB" id="A0A8J3X813"/>
<dbReference type="Gene3D" id="3.90.180.10">
    <property type="entry name" value="Medium-chain alcohol dehydrogenases, catalytic domain"/>
    <property type="match status" value="1"/>
</dbReference>
<evidence type="ECO:0000256" key="2">
    <source>
        <dbReference type="ARBA" id="ARBA00023002"/>
    </source>
</evidence>
<dbReference type="InterPro" id="IPR013149">
    <property type="entry name" value="ADH-like_C"/>
</dbReference>
<gene>
    <name evidence="4" type="primary">qor_2</name>
    <name evidence="4" type="ORF">Pmi06nite_38960</name>
</gene>
<protein>
    <submittedName>
        <fullName evidence="4">NADPH:quinone reductase</fullName>
    </submittedName>
</protein>
<dbReference type="PANTHER" id="PTHR48106">
    <property type="entry name" value="QUINONE OXIDOREDUCTASE PIG3-RELATED"/>
    <property type="match status" value="1"/>
</dbReference>
<dbReference type="InterPro" id="IPR013154">
    <property type="entry name" value="ADH-like_N"/>
</dbReference>
<dbReference type="PANTHER" id="PTHR48106:SF13">
    <property type="entry name" value="QUINONE OXIDOREDUCTASE-RELATED"/>
    <property type="match status" value="1"/>
</dbReference>
<dbReference type="InterPro" id="IPR020843">
    <property type="entry name" value="ER"/>
</dbReference>
<keyword evidence="1" id="KW-0521">NADP</keyword>
<evidence type="ECO:0000313" key="5">
    <source>
        <dbReference type="Proteomes" id="UP000650628"/>
    </source>
</evidence>
<dbReference type="SUPFAM" id="SSF50129">
    <property type="entry name" value="GroES-like"/>
    <property type="match status" value="1"/>
</dbReference>
<reference evidence="4 5" key="1">
    <citation type="submission" date="2021-01" db="EMBL/GenBank/DDBJ databases">
        <title>Whole genome shotgun sequence of Planotetraspora mira NBRC 15435.</title>
        <authorList>
            <person name="Komaki H."/>
            <person name="Tamura T."/>
        </authorList>
    </citation>
    <scope>NUCLEOTIDE SEQUENCE [LARGE SCALE GENOMIC DNA]</scope>
    <source>
        <strain evidence="4 5">NBRC 15435</strain>
    </source>
</reference>
<name>A0A8J3X813_9ACTN</name>
<accession>A0A8J3X813</accession>
<dbReference type="EMBL" id="BOOO01000019">
    <property type="protein sequence ID" value="GII30454.1"/>
    <property type="molecule type" value="Genomic_DNA"/>
</dbReference>
<dbReference type="Proteomes" id="UP000650628">
    <property type="component" value="Unassembled WGS sequence"/>
</dbReference>
<keyword evidence="2" id="KW-0560">Oxidoreductase</keyword>
<comment type="caution">
    <text evidence="4">The sequence shown here is derived from an EMBL/GenBank/DDBJ whole genome shotgun (WGS) entry which is preliminary data.</text>
</comment>
<organism evidence="4 5">
    <name type="scientific">Planotetraspora mira</name>
    <dbReference type="NCBI Taxonomy" id="58121"/>
    <lineage>
        <taxon>Bacteria</taxon>
        <taxon>Bacillati</taxon>
        <taxon>Actinomycetota</taxon>
        <taxon>Actinomycetes</taxon>
        <taxon>Streptosporangiales</taxon>
        <taxon>Streptosporangiaceae</taxon>
        <taxon>Planotetraspora</taxon>
    </lineage>
</organism>
<dbReference type="GO" id="GO:0003960">
    <property type="term" value="F:quinone reductase (NADPH) activity"/>
    <property type="evidence" value="ECO:0007669"/>
    <property type="project" value="TreeGrafter"/>
</dbReference>